<dbReference type="Gene3D" id="3.30.70.360">
    <property type="match status" value="1"/>
</dbReference>
<dbReference type="InterPro" id="IPR002933">
    <property type="entry name" value="Peptidase_M20"/>
</dbReference>
<dbReference type="GO" id="GO:0019877">
    <property type="term" value="P:diaminopimelate biosynthetic process"/>
    <property type="evidence" value="ECO:0007669"/>
    <property type="project" value="UniProtKB-UniRule"/>
</dbReference>
<comment type="cofactor">
    <cofactor evidence="6">
        <name>Mn(2+)</name>
        <dbReference type="ChEBI" id="CHEBI:29035"/>
    </cofactor>
    <text evidence="6">The Mn(2+) ion enhances activity.</text>
</comment>
<dbReference type="FunFam" id="3.30.70.360:FF:000001">
    <property type="entry name" value="N-acetyldiaminopimelate deacetylase"/>
    <property type="match status" value="1"/>
</dbReference>
<dbReference type="CDD" id="cd05670">
    <property type="entry name" value="M20_Acy1_YkuR-like"/>
    <property type="match status" value="1"/>
</dbReference>
<dbReference type="InterPro" id="IPR023905">
    <property type="entry name" value="AcetylDAP_deacetylase"/>
</dbReference>
<evidence type="ECO:0000256" key="3">
    <source>
        <dbReference type="ARBA" id="ARBA00022915"/>
    </source>
</evidence>
<dbReference type="GO" id="GO:0050118">
    <property type="term" value="F:N-acetyldiaminopimelate deacetylase activity"/>
    <property type="evidence" value="ECO:0007669"/>
    <property type="project" value="UniProtKB-UniRule"/>
</dbReference>
<evidence type="ECO:0000256" key="2">
    <source>
        <dbReference type="ARBA" id="ARBA00022801"/>
    </source>
</evidence>
<feature type="binding site" evidence="6">
    <location>
        <position position="157"/>
    </location>
    <ligand>
        <name>Mn(2+)</name>
        <dbReference type="ChEBI" id="CHEBI:29035"/>
        <label>2</label>
    </ligand>
</feature>
<dbReference type="PANTHER" id="PTHR11014">
    <property type="entry name" value="PEPTIDASE M20 FAMILY MEMBER"/>
    <property type="match status" value="1"/>
</dbReference>
<dbReference type="GO" id="GO:0009089">
    <property type="term" value="P:lysine biosynthetic process via diaminopimelate"/>
    <property type="evidence" value="ECO:0007669"/>
    <property type="project" value="UniProtKB-UniRule"/>
</dbReference>
<dbReference type="InterPro" id="IPR017439">
    <property type="entry name" value="Amidohydrolase"/>
</dbReference>
<dbReference type="Gene3D" id="3.40.630.10">
    <property type="entry name" value="Zn peptidases"/>
    <property type="match status" value="1"/>
</dbReference>
<reference evidence="8 9" key="1">
    <citation type="submission" date="2019-03" db="EMBL/GenBank/DDBJ databases">
        <title>Genomic Encyclopedia of Type Strains, Phase IV (KMG-IV): sequencing the most valuable type-strain genomes for metagenomic binning, comparative biology and taxonomic classification.</title>
        <authorList>
            <person name="Goeker M."/>
        </authorList>
    </citation>
    <scope>NUCLEOTIDE SEQUENCE [LARGE SCALE GENOMIC DNA]</scope>
    <source>
        <strain evidence="8 9">DSM 45707</strain>
    </source>
</reference>
<comment type="function">
    <text evidence="5">Catalyzes the conversion of N-acetyl-diaminopimelate to diaminopimelate and acetate.</text>
</comment>
<evidence type="ECO:0000256" key="1">
    <source>
        <dbReference type="ARBA" id="ARBA00022605"/>
    </source>
</evidence>
<evidence type="ECO:0000256" key="5">
    <source>
        <dbReference type="HAMAP-Rule" id="MF_01692"/>
    </source>
</evidence>
<keyword evidence="6" id="KW-0479">Metal-binding</keyword>
<proteinExistence type="inferred from homology"/>
<evidence type="ECO:0000313" key="8">
    <source>
        <dbReference type="EMBL" id="TCS97005.1"/>
    </source>
</evidence>
<comment type="pathway">
    <text evidence="5">Amino-acid biosynthesis; L-lysine biosynthesis via DAP pathway; LL-2,6-diaminopimelate from (S)-tetrahydrodipicolinate (acetylase route): step 3/3.</text>
</comment>
<comment type="catalytic activity">
    <reaction evidence="5">
        <text>N-acetyl-(2S,6S)-2,6-diaminopimelate + H2O = (2S,6S)-2,6-diaminopimelate + acetate</text>
        <dbReference type="Rhea" id="RHEA:20405"/>
        <dbReference type="ChEBI" id="CHEBI:15377"/>
        <dbReference type="ChEBI" id="CHEBI:30089"/>
        <dbReference type="ChEBI" id="CHEBI:57609"/>
        <dbReference type="ChEBI" id="CHEBI:58767"/>
        <dbReference type="EC" id="3.5.1.47"/>
    </reaction>
</comment>
<evidence type="ECO:0000256" key="6">
    <source>
        <dbReference type="PIRSR" id="PIRSR005962-1"/>
    </source>
</evidence>
<dbReference type="SUPFAM" id="SSF53187">
    <property type="entry name" value="Zn-dependent exopeptidases"/>
    <property type="match status" value="1"/>
</dbReference>
<feature type="domain" description="Peptidase M20 dimerisation" evidence="7">
    <location>
        <begin position="183"/>
        <end position="271"/>
    </location>
</feature>
<dbReference type="EC" id="3.5.1.47" evidence="5"/>
<evidence type="ECO:0000256" key="4">
    <source>
        <dbReference type="ARBA" id="ARBA00023154"/>
    </source>
</evidence>
<feature type="active site" evidence="5">
    <location>
        <position position="72"/>
    </location>
</feature>
<organism evidence="8 9">
    <name type="scientific">Hazenella coriacea</name>
    <dbReference type="NCBI Taxonomy" id="1179467"/>
    <lineage>
        <taxon>Bacteria</taxon>
        <taxon>Bacillati</taxon>
        <taxon>Bacillota</taxon>
        <taxon>Bacilli</taxon>
        <taxon>Bacillales</taxon>
        <taxon>Thermoactinomycetaceae</taxon>
        <taxon>Hazenella</taxon>
    </lineage>
</organism>
<feature type="binding site" evidence="6">
    <location>
        <position position="131"/>
    </location>
    <ligand>
        <name>Mn(2+)</name>
        <dbReference type="ChEBI" id="CHEBI:29035"/>
        <label>2</label>
    </ligand>
</feature>
<dbReference type="Pfam" id="PF01546">
    <property type="entry name" value="Peptidase_M20"/>
    <property type="match status" value="1"/>
</dbReference>
<keyword evidence="6" id="KW-0464">Manganese</keyword>
<dbReference type="Proteomes" id="UP000294937">
    <property type="component" value="Unassembled WGS sequence"/>
</dbReference>
<keyword evidence="3 5" id="KW-0220">Diaminopimelate biosynthesis</keyword>
<dbReference type="EMBL" id="SMAG01000001">
    <property type="protein sequence ID" value="TCS97005.1"/>
    <property type="molecule type" value="Genomic_DNA"/>
</dbReference>
<gene>
    <name evidence="8" type="ORF">EDD58_101652</name>
</gene>
<keyword evidence="2 5" id="KW-0378">Hydrolase</keyword>
<dbReference type="RefSeq" id="WP_131923368.1">
    <property type="nucleotide sequence ID" value="NZ_SMAG01000001.1"/>
</dbReference>
<dbReference type="SUPFAM" id="SSF55031">
    <property type="entry name" value="Bacterial exopeptidase dimerisation domain"/>
    <property type="match status" value="1"/>
</dbReference>
<dbReference type="NCBIfam" id="TIGR01891">
    <property type="entry name" value="amidohydrolases"/>
    <property type="match status" value="1"/>
</dbReference>
<dbReference type="OrthoDB" id="9776731at2"/>
<keyword evidence="9" id="KW-1185">Reference proteome</keyword>
<dbReference type="PIRSF" id="PIRSF005962">
    <property type="entry name" value="Pept_M20D_amidohydro"/>
    <property type="match status" value="1"/>
</dbReference>
<dbReference type="GO" id="GO:0046872">
    <property type="term" value="F:metal ion binding"/>
    <property type="evidence" value="ECO:0007669"/>
    <property type="project" value="UniProtKB-KW"/>
</dbReference>
<dbReference type="HAMAP" id="MF_01692">
    <property type="entry name" value="DapEL"/>
    <property type="match status" value="1"/>
</dbReference>
<dbReference type="UniPathway" id="UPA00034">
    <property type="reaction ID" value="UER00024"/>
</dbReference>
<dbReference type="PANTHER" id="PTHR11014:SF98">
    <property type="entry name" value="N-ACETYLDIAMINOPIMELATE DEACETYLASE"/>
    <property type="match status" value="1"/>
</dbReference>
<keyword evidence="1 5" id="KW-0028">Amino-acid biosynthesis</keyword>
<feature type="active site" description="Proton acceptor" evidence="5">
    <location>
        <position position="131"/>
    </location>
</feature>
<dbReference type="InterPro" id="IPR036264">
    <property type="entry name" value="Bact_exopeptidase_dim_dom"/>
</dbReference>
<feature type="binding site" evidence="6">
    <location>
        <position position="350"/>
    </location>
    <ligand>
        <name>Mn(2+)</name>
        <dbReference type="ChEBI" id="CHEBI:29035"/>
        <label>2</label>
    </ligand>
</feature>
<evidence type="ECO:0000259" key="7">
    <source>
        <dbReference type="Pfam" id="PF07687"/>
    </source>
</evidence>
<sequence length="375" mass="42348">MRSAINDSCIQLRRELHQIPEPGFAEVKTQNLLLTYLKRLPTHRIEIQTWRTGILVKIRGKSPKRRIGYRADMDGLPIVEQTNYPFRSQHEEYMHACGHDLHMAIAFGVLSYFVEHPIDDDLIIIFEPAEEGPGGALPMLASKEFHAWKPDVIFALHIAPEYPVGTIATRPGILFANTSELFIDLHGKGGHAAYPHQANDMVIAASQLAIQLQTIVSRNIDPLDSVVVTIGKMSAGTKQNIIADHARLEGTIRTCSMESMEQVKQRITSCVQGIETGLNCRANIDWGANYCQVFNEETWTHSFMNWVKTNTSYQLIECKEAMTGEDFGYFLQEIPGFMFWLGVETPYGLHHPKIEPNEEAIPIAIELMTQYIQSL</sequence>
<name>A0A4R3LCK2_9BACL</name>
<comment type="similarity">
    <text evidence="5">Belongs to the peptidase M20A family. N-acetyldiaminopimelate deacetylase subfamily.</text>
</comment>
<dbReference type="InterPro" id="IPR011650">
    <property type="entry name" value="Peptidase_M20_dimer"/>
</dbReference>
<evidence type="ECO:0000313" key="9">
    <source>
        <dbReference type="Proteomes" id="UP000294937"/>
    </source>
</evidence>
<accession>A0A4R3LCK2</accession>
<keyword evidence="4 5" id="KW-0457">Lysine biosynthesis</keyword>
<feature type="binding site" evidence="6">
    <location>
        <position position="99"/>
    </location>
    <ligand>
        <name>Mn(2+)</name>
        <dbReference type="ChEBI" id="CHEBI:29035"/>
        <label>2</label>
    </ligand>
</feature>
<comment type="caution">
    <text evidence="8">The sequence shown here is derived from an EMBL/GenBank/DDBJ whole genome shotgun (WGS) entry which is preliminary data.</text>
</comment>
<dbReference type="Pfam" id="PF07687">
    <property type="entry name" value="M20_dimer"/>
    <property type="match status" value="1"/>
</dbReference>
<protein>
    <recommendedName>
        <fullName evidence="5">N-acetyldiaminopimelate deacetylase</fullName>
        <ecNumber evidence="5">3.5.1.47</ecNumber>
    </recommendedName>
</protein>
<dbReference type="AlphaFoldDB" id="A0A4R3LCK2"/>
<feature type="binding site" evidence="6">
    <location>
        <position position="97"/>
    </location>
    <ligand>
        <name>Mn(2+)</name>
        <dbReference type="ChEBI" id="CHEBI:29035"/>
        <label>2</label>
    </ligand>
</feature>